<evidence type="ECO:0000256" key="6">
    <source>
        <dbReference type="ARBA" id="ARBA00023032"/>
    </source>
</evidence>
<dbReference type="GO" id="GO:0015419">
    <property type="term" value="F:ABC-type sulfate transporter activity"/>
    <property type="evidence" value="ECO:0007669"/>
    <property type="project" value="InterPro"/>
</dbReference>
<keyword evidence="3" id="KW-0813">Transport</keyword>
<keyword evidence="5 9" id="KW-1133">Transmembrane helix</keyword>
<evidence type="ECO:0000256" key="2">
    <source>
        <dbReference type="ARBA" id="ARBA00011779"/>
    </source>
</evidence>
<evidence type="ECO:0000256" key="9">
    <source>
        <dbReference type="SAM" id="Phobius"/>
    </source>
</evidence>
<evidence type="ECO:0000259" key="10">
    <source>
        <dbReference type="PROSITE" id="PS50928"/>
    </source>
</evidence>
<dbReference type="InterPro" id="IPR005667">
    <property type="entry name" value="Sulph_transpt2"/>
</dbReference>
<proteinExistence type="predicted"/>
<dbReference type="Pfam" id="PF00528">
    <property type="entry name" value="BPD_transp_1"/>
    <property type="match status" value="1"/>
</dbReference>
<evidence type="ECO:0000256" key="3">
    <source>
        <dbReference type="ARBA" id="ARBA00022448"/>
    </source>
</evidence>
<comment type="subunit">
    <text evidence="2">The complex is composed of two ATP-binding proteins (CysA), two transmembrane proteins (CysT and CysW) and a solute-binding protein (CysP).</text>
</comment>
<dbReference type="GO" id="GO:0005886">
    <property type="term" value="C:plasma membrane"/>
    <property type="evidence" value="ECO:0007669"/>
    <property type="project" value="UniProtKB-SubCell"/>
</dbReference>
<feature type="transmembrane region" description="Helical" evidence="9">
    <location>
        <begin position="194"/>
        <end position="217"/>
    </location>
</feature>
<feature type="transmembrane region" description="Helical" evidence="9">
    <location>
        <begin position="133"/>
        <end position="153"/>
    </location>
</feature>
<dbReference type="NCBIfam" id="TIGR02140">
    <property type="entry name" value="permease_CysW"/>
    <property type="match status" value="1"/>
</dbReference>
<dbReference type="InterPro" id="IPR000515">
    <property type="entry name" value="MetI-like"/>
</dbReference>
<evidence type="ECO:0000256" key="8">
    <source>
        <dbReference type="ARBA" id="ARBA00025323"/>
    </source>
</evidence>
<dbReference type="Proteomes" id="UP000250166">
    <property type="component" value="Unassembled WGS sequence"/>
</dbReference>
<feature type="transmembrane region" description="Helical" evidence="9">
    <location>
        <begin position="12"/>
        <end position="34"/>
    </location>
</feature>
<dbReference type="Gene3D" id="1.10.3720.10">
    <property type="entry name" value="MetI-like"/>
    <property type="match status" value="1"/>
</dbReference>
<evidence type="ECO:0000313" key="11">
    <source>
        <dbReference type="EMBL" id="SQB98343.1"/>
    </source>
</evidence>
<feature type="domain" description="ABC transmembrane type-1" evidence="10">
    <location>
        <begin position="57"/>
        <end position="260"/>
    </location>
</feature>
<gene>
    <name evidence="11" type="primary">cysW_2</name>
    <name evidence="11" type="ORF">NCTC13102_00800</name>
</gene>
<dbReference type="AlphaFoldDB" id="A0A2X3BCK6"/>
<feature type="transmembrane region" description="Helical" evidence="9">
    <location>
        <begin position="237"/>
        <end position="259"/>
    </location>
</feature>
<sequence>MRNIEPKVLQYVCIGISFIFLGIMVALPLIIVFVEAFSEGIAVYWEALSDEYTIKAILLTLTCAAFVVPLNAIFGTFIAYSIAKFEFKGKFILSSLIEIPFAVSPVIVGLCFVLLFGNSGFFGEILNAWDIKIIFALPAIILASAFVTFPFVAKELIALMQEQGKEEEEAAISLGANGWQSFFKVTLPNIKWGLFYGVVLTNARVIGEFGAVAVVSGKIIGLTTTMPLYIEILYNDYIYTAAFAVASVLTLLSIIALILKCIIEKYERA</sequence>
<feature type="transmembrane region" description="Helical" evidence="9">
    <location>
        <begin position="54"/>
        <end position="80"/>
    </location>
</feature>
<comment type="subcellular location">
    <subcellularLocation>
        <location evidence="1">Cell membrane</location>
        <topology evidence="1">Multi-pass membrane protein</topology>
    </subcellularLocation>
</comment>
<dbReference type="SUPFAM" id="SSF161098">
    <property type="entry name" value="MetI-like"/>
    <property type="match status" value="1"/>
</dbReference>
<keyword evidence="7 9" id="KW-0472">Membrane</keyword>
<keyword evidence="6" id="KW-0764">Sulfate transport</keyword>
<comment type="function">
    <text evidence="8">Part of the ABC transporter complex CysAWTP (TC 3.A.1.6.1) involved in sulfate/thiosulfate import. Probably responsible for the translocation of the substrate across the membrane.</text>
</comment>
<dbReference type="RefSeq" id="WP_112058488.1">
    <property type="nucleotide sequence ID" value="NZ_UAWL01000006.1"/>
</dbReference>
<reference evidence="11 12" key="1">
    <citation type="submission" date="2018-06" db="EMBL/GenBank/DDBJ databases">
        <authorList>
            <consortium name="Pathogen Informatics"/>
            <person name="Doyle S."/>
        </authorList>
    </citation>
    <scope>NUCLEOTIDE SEQUENCE [LARGE SCALE GENOMIC DNA]</scope>
    <source>
        <strain evidence="11 12">NCTC13102</strain>
    </source>
</reference>
<evidence type="ECO:0000256" key="1">
    <source>
        <dbReference type="ARBA" id="ARBA00004651"/>
    </source>
</evidence>
<evidence type="ECO:0000256" key="7">
    <source>
        <dbReference type="ARBA" id="ARBA00023136"/>
    </source>
</evidence>
<keyword evidence="4 9" id="KW-0812">Transmembrane</keyword>
<dbReference type="EMBL" id="UAWL01000006">
    <property type="protein sequence ID" value="SQB98343.1"/>
    <property type="molecule type" value="Genomic_DNA"/>
</dbReference>
<evidence type="ECO:0000256" key="5">
    <source>
        <dbReference type="ARBA" id="ARBA00022989"/>
    </source>
</evidence>
<dbReference type="InterPro" id="IPR011866">
    <property type="entry name" value="CysW_permease"/>
</dbReference>
<dbReference type="PANTHER" id="PTHR30406:SF1">
    <property type="entry name" value="SULFATE TRANSPORT SYSTEM PERMEASE PROTEIN CYSW"/>
    <property type="match status" value="1"/>
</dbReference>
<accession>A0A2X3BCK6</accession>
<evidence type="ECO:0000256" key="4">
    <source>
        <dbReference type="ARBA" id="ARBA00022692"/>
    </source>
</evidence>
<evidence type="ECO:0000313" key="12">
    <source>
        <dbReference type="Proteomes" id="UP000250166"/>
    </source>
</evidence>
<dbReference type="CDD" id="cd06261">
    <property type="entry name" value="TM_PBP2"/>
    <property type="match status" value="1"/>
</dbReference>
<dbReference type="NCBIfam" id="TIGR00969">
    <property type="entry name" value="3a0106s02"/>
    <property type="match status" value="1"/>
</dbReference>
<dbReference type="PROSITE" id="PS50928">
    <property type="entry name" value="ABC_TM1"/>
    <property type="match status" value="1"/>
</dbReference>
<dbReference type="InterPro" id="IPR035906">
    <property type="entry name" value="MetI-like_sf"/>
</dbReference>
<organism evidence="11 12">
    <name type="scientific">Helicobacter fennelliae</name>
    <dbReference type="NCBI Taxonomy" id="215"/>
    <lineage>
        <taxon>Bacteria</taxon>
        <taxon>Pseudomonadati</taxon>
        <taxon>Campylobacterota</taxon>
        <taxon>Epsilonproteobacteria</taxon>
        <taxon>Campylobacterales</taxon>
        <taxon>Helicobacteraceae</taxon>
        <taxon>Helicobacter</taxon>
    </lineage>
</organism>
<name>A0A2X3BCK6_9HELI</name>
<protein>
    <submittedName>
        <fullName evidence="11">Molybdenum transport system permease protein ModB (TC 3.A.1.8.1)</fullName>
    </submittedName>
</protein>
<feature type="transmembrane region" description="Helical" evidence="9">
    <location>
        <begin position="101"/>
        <end position="121"/>
    </location>
</feature>
<dbReference type="PANTHER" id="PTHR30406">
    <property type="entry name" value="SULFATE TRANSPORT SYSTEM PERMEASE PROTEIN"/>
    <property type="match status" value="1"/>
</dbReference>